<dbReference type="InterPro" id="IPR016534">
    <property type="entry name" value="VPS16"/>
</dbReference>
<dbReference type="GO" id="GO:0030897">
    <property type="term" value="C:HOPS complex"/>
    <property type="evidence" value="ECO:0007669"/>
    <property type="project" value="TreeGrafter"/>
</dbReference>
<keyword evidence="3" id="KW-1185">Reference proteome</keyword>
<dbReference type="GO" id="GO:0016197">
    <property type="term" value="P:endosomal transport"/>
    <property type="evidence" value="ECO:0007669"/>
    <property type="project" value="TreeGrafter"/>
</dbReference>
<feature type="domain" description="Vps16 N-terminal" evidence="1">
    <location>
        <begin position="1"/>
        <end position="79"/>
    </location>
</feature>
<dbReference type="Proteomes" id="UP000654075">
    <property type="component" value="Unassembled WGS sequence"/>
</dbReference>
<dbReference type="InterPro" id="IPR006926">
    <property type="entry name" value="Vps16_N"/>
</dbReference>
<reference evidence="2" key="1">
    <citation type="submission" date="2021-02" db="EMBL/GenBank/DDBJ databases">
        <authorList>
            <person name="Dougan E. K."/>
            <person name="Rhodes N."/>
            <person name="Thang M."/>
            <person name="Chan C."/>
        </authorList>
    </citation>
    <scope>NUCLEOTIDE SEQUENCE</scope>
</reference>
<feature type="non-terminal residue" evidence="2">
    <location>
        <position position="1"/>
    </location>
</feature>
<comment type="caution">
    <text evidence="2">The sequence shown here is derived from an EMBL/GenBank/DDBJ whole genome shotgun (WGS) entry which is preliminary data.</text>
</comment>
<dbReference type="PANTHER" id="PTHR12811:SF0">
    <property type="entry name" value="VACUOLAR PROTEIN SORTING-ASSOCIATED PROTEIN 16 HOMOLOG"/>
    <property type="match status" value="1"/>
</dbReference>
<evidence type="ECO:0000259" key="1">
    <source>
        <dbReference type="Pfam" id="PF04841"/>
    </source>
</evidence>
<evidence type="ECO:0000313" key="3">
    <source>
        <dbReference type="Proteomes" id="UP000654075"/>
    </source>
</evidence>
<protein>
    <recommendedName>
        <fullName evidence="1">Vps16 N-terminal domain-containing protein</fullName>
    </recommendedName>
</protein>
<dbReference type="GO" id="GO:0005765">
    <property type="term" value="C:lysosomal membrane"/>
    <property type="evidence" value="ECO:0007669"/>
    <property type="project" value="TreeGrafter"/>
</dbReference>
<proteinExistence type="predicted"/>
<organism evidence="2 3">
    <name type="scientific">Polarella glacialis</name>
    <name type="common">Dinoflagellate</name>
    <dbReference type="NCBI Taxonomy" id="89957"/>
    <lineage>
        <taxon>Eukaryota</taxon>
        <taxon>Sar</taxon>
        <taxon>Alveolata</taxon>
        <taxon>Dinophyceae</taxon>
        <taxon>Suessiales</taxon>
        <taxon>Suessiaceae</taxon>
        <taxon>Polarella</taxon>
    </lineage>
</organism>
<dbReference type="GO" id="GO:0006886">
    <property type="term" value="P:intracellular protein transport"/>
    <property type="evidence" value="ECO:0007669"/>
    <property type="project" value="InterPro"/>
</dbReference>
<dbReference type="EMBL" id="CAJNNV010032751">
    <property type="protein sequence ID" value="CAE8640943.1"/>
    <property type="molecule type" value="Genomic_DNA"/>
</dbReference>
<dbReference type="PANTHER" id="PTHR12811">
    <property type="entry name" value="VACUOLAR PROTEIN SORTING VPS16"/>
    <property type="match status" value="1"/>
</dbReference>
<dbReference type="AlphaFoldDB" id="A0A813HS01"/>
<dbReference type="GO" id="GO:0005768">
    <property type="term" value="C:endosome"/>
    <property type="evidence" value="ECO:0007669"/>
    <property type="project" value="TreeGrafter"/>
</dbReference>
<dbReference type="GO" id="GO:0042144">
    <property type="term" value="P:vacuole fusion, non-autophagic"/>
    <property type="evidence" value="ECO:0007669"/>
    <property type="project" value="TreeGrafter"/>
</dbReference>
<name>A0A813HS01_POLGL</name>
<accession>A0A813HS01</accession>
<dbReference type="Pfam" id="PF04841">
    <property type="entry name" value="Vps16_N"/>
    <property type="match status" value="1"/>
</dbReference>
<gene>
    <name evidence="2" type="ORF">PGLA1383_LOCUS55671</name>
</gene>
<dbReference type="OrthoDB" id="1792at2759"/>
<evidence type="ECO:0000313" key="2">
    <source>
        <dbReference type="EMBL" id="CAE8640943.1"/>
    </source>
</evidence>
<sequence>YQYDSPLHLVSECDGCRILGTHKVEFVQRVPTSTEAIFSIGSFDPPAMLCYALERYEKGDVCAQESLRPIKDDLADAVTGDRL</sequence>
<dbReference type="GO" id="GO:0003779">
    <property type="term" value="F:actin binding"/>
    <property type="evidence" value="ECO:0007669"/>
    <property type="project" value="TreeGrafter"/>
</dbReference>